<dbReference type="EMBL" id="HBKN01042871">
    <property type="protein sequence ID" value="CAE2331579.1"/>
    <property type="molecule type" value="Transcribed_RNA"/>
</dbReference>
<accession>A0A7S4UN20</accession>
<sequence length="103" mass="11942">MTEVDPNVQPPPGLERRLWATKKRIPSEVRELVNPTNTYSRVFQGLCSPVFLTPLDVTLLHREDAGIDYSMNQPEVKFSDRTQNLRNRETNGKVNEQVVRIHR</sequence>
<protein>
    <submittedName>
        <fullName evidence="1">Uncharacterized protein</fullName>
    </submittedName>
</protein>
<organism evidence="1">
    <name type="scientific">Guillardia theta</name>
    <name type="common">Cryptophyte</name>
    <name type="synonym">Cryptomonas phi</name>
    <dbReference type="NCBI Taxonomy" id="55529"/>
    <lineage>
        <taxon>Eukaryota</taxon>
        <taxon>Cryptophyceae</taxon>
        <taxon>Pyrenomonadales</taxon>
        <taxon>Geminigeraceae</taxon>
        <taxon>Guillardia</taxon>
    </lineage>
</organism>
<evidence type="ECO:0000313" key="1">
    <source>
        <dbReference type="EMBL" id="CAE2331579.1"/>
    </source>
</evidence>
<reference evidence="1" key="1">
    <citation type="submission" date="2021-01" db="EMBL/GenBank/DDBJ databases">
        <authorList>
            <person name="Corre E."/>
            <person name="Pelletier E."/>
            <person name="Niang G."/>
            <person name="Scheremetjew M."/>
            <person name="Finn R."/>
            <person name="Kale V."/>
            <person name="Holt S."/>
            <person name="Cochrane G."/>
            <person name="Meng A."/>
            <person name="Brown T."/>
            <person name="Cohen L."/>
        </authorList>
    </citation>
    <scope>NUCLEOTIDE SEQUENCE</scope>
    <source>
        <strain evidence="1">CCMP 2712</strain>
    </source>
</reference>
<proteinExistence type="predicted"/>
<gene>
    <name evidence="1" type="ORF">GTHE00462_LOCUS33556</name>
</gene>
<name>A0A7S4UN20_GUITH</name>
<dbReference type="AlphaFoldDB" id="A0A7S4UN20"/>